<keyword evidence="6" id="KW-1185">Reference proteome</keyword>
<organism evidence="5 6">
    <name type="scientific">Apolygus lucorum</name>
    <name type="common">Small green plant bug</name>
    <name type="synonym">Lygocoris lucorum</name>
    <dbReference type="NCBI Taxonomy" id="248454"/>
    <lineage>
        <taxon>Eukaryota</taxon>
        <taxon>Metazoa</taxon>
        <taxon>Ecdysozoa</taxon>
        <taxon>Arthropoda</taxon>
        <taxon>Hexapoda</taxon>
        <taxon>Insecta</taxon>
        <taxon>Pterygota</taxon>
        <taxon>Neoptera</taxon>
        <taxon>Paraneoptera</taxon>
        <taxon>Hemiptera</taxon>
        <taxon>Heteroptera</taxon>
        <taxon>Panheteroptera</taxon>
        <taxon>Cimicomorpha</taxon>
        <taxon>Miridae</taxon>
        <taxon>Mirini</taxon>
        <taxon>Apolygus</taxon>
    </lineage>
</organism>
<feature type="region of interest" description="Disordered" evidence="3">
    <location>
        <begin position="254"/>
        <end position="292"/>
    </location>
</feature>
<evidence type="ECO:0000256" key="2">
    <source>
        <dbReference type="ARBA" id="ARBA00024195"/>
    </source>
</evidence>
<dbReference type="Gene3D" id="2.40.10.10">
    <property type="entry name" value="Trypsin-like serine proteases"/>
    <property type="match status" value="1"/>
</dbReference>
<reference evidence="5" key="1">
    <citation type="journal article" date="2021" name="Mol. Ecol. Resour.">
        <title>Apolygus lucorum genome provides insights into omnivorousness and mesophyll feeding.</title>
        <authorList>
            <person name="Liu Y."/>
            <person name="Liu H."/>
            <person name="Wang H."/>
            <person name="Huang T."/>
            <person name="Liu B."/>
            <person name="Yang B."/>
            <person name="Yin L."/>
            <person name="Li B."/>
            <person name="Zhang Y."/>
            <person name="Zhang S."/>
            <person name="Jiang F."/>
            <person name="Zhang X."/>
            <person name="Ren Y."/>
            <person name="Wang B."/>
            <person name="Wang S."/>
            <person name="Lu Y."/>
            <person name="Wu K."/>
            <person name="Fan W."/>
            <person name="Wang G."/>
        </authorList>
    </citation>
    <scope>NUCLEOTIDE SEQUENCE</scope>
    <source>
        <strain evidence="5">12Hb</strain>
    </source>
</reference>
<dbReference type="PANTHER" id="PTHR24256">
    <property type="entry name" value="TRYPTASE-RELATED"/>
    <property type="match status" value="1"/>
</dbReference>
<keyword evidence="1" id="KW-1015">Disulfide bond</keyword>
<dbReference type="EMBL" id="WIXP02000013">
    <property type="protein sequence ID" value="KAF6200879.1"/>
    <property type="molecule type" value="Genomic_DNA"/>
</dbReference>
<feature type="domain" description="Peptidase S1" evidence="4">
    <location>
        <begin position="21"/>
        <end position="255"/>
    </location>
</feature>
<feature type="compositionally biased region" description="Pro residues" evidence="3">
    <location>
        <begin position="255"/>
        <end position="265"/>
    </location>
</feature>
<evidence type="ECO:0000259" key="4">
    <source>
        <dbReference type="PROSITE" id="PS50240"/>
    </source>
</evidence>
<name>A0A8S9WXC7_APOLU</name>
<proteinExistence type="inferred from homology"/>
<evidence type="ECO:0000256" key="3">
    <source>
        <dbReference type="SAM" id="MobiDB-lite"/>
    </source>
</evidence>
<sequence>MIQFVDALESQKPGALGGTIYPFFAVVASNGKATCCAVLYTTSRLVTACHCLLKNPSAPFGPPHELQHPENIKVVIGCDPPLLHVRYGSLIKVHPQCQSNATAMVYDFGVIEVSEPFHMNDYHVRPRDIFAEQDAMTQAIHNPGTTHCEELDFDSGTSYLVVVRKGLSFIKSCAYDLNKQGLNFNESIQVCTKRNSSVDCGQPDHGTLLICEDVTNRQVLLGMSSGRNRPYCGGDLPGIYARMDAAVEWLRDVVPPDPTTSPGPEPTRDETTEATSELHPTETGLPTNRTPTETSPYRIPTFILVPRSSSPKLNSIFPAIMCPLKVIIIQWYVRTCHTVMYM</sequence>
<dbReference type="GO" id="GO:0004252">
    <property type="term" value="F:serine-type endopeptidase activity"/>
    <property type="evidence" value="ECO:0007669"/>
    <property type="project" value="InterPro"/>
</dbReference>
<dbReference type="InterPro" id="IPR001254">
    <property type="entry name" value="Trypsin_dom"/>
</dbReference>
<gene>
    <name evidence="5" type="ORF">GE061_005326</name>
</gene>
<dbReference type="InterPro" id="IPR043504">
    <property type="entry name" value="Peptidase_S1_PA_chymotrypsin"/>
</dbReference>
<comment type="similarity">
    <text evidence="2">Belongs to the peptidase S1 family. CLIP subfamily.</text>
</comment>
<evidence type="ECO:0000313" key="6">
    <source>
        <dbReference type="Proteomes" id="UP000466442"/>
    </source>
</evidence>
<accession>A0A8S9WXC7</accession>
<comment type="caution">
    <text evidence="5">The sequence shown here is derived from an EMBL/GenBank/DDBJ whole genome shotgun (WGS) entry which is preliminary data.</text>
</comment>
<protein>
    <recommendedName>
        <fullName evidence="4">Peptidase S1 domain-containing protein</fullName>
    </recommendedName>
</protein>
<dbReference type="InterPro" id="IPR051487">
    <property type="entry name" value="Ser/Thr_Proteases_Immune/Dev"/>
</dbReference>
<dbReference type="InterPro" id="IPR009003">
    <property type="entry name" value="Peptidase_S1_PA"/>
</dbReference>
<dbReference type="AlphaFoldDB" id="A0A8S9WXC7"/>
<dbReference type="SUPFAM" id="SSF50494">
    <property type="entry name" value="Trypsin-like serine proteases"/>
    <property type="match status" value="1"/>
</dbReference>
<dbReference type="PROSITE" id="PS50240">
    <property type="entry name" value="TRYPSIN_DOM"/>
    <property type="match status" value="1"/>
</dbReference>
<dbReference type="Pfam" id="PF00089">
    <property type="entry name" value="Trypsin"/>
    <property type="match status" value="1"/>
</dbReference>
<evidence type="ECO:0000256" key="1">
    <source>
        <dbReference type="ARBA" id="ARBA00023157"/>
    </source>
</evidence>
<evidence type="ECO:0000313" key="5">
    <source>
        <dbReference type="EMBL" id="KAF6200879.1"/>
    </source>
</evidence>
<dbReference type="GO" id="GO:0006508">
    <property type="term" value="P:proteolysis"/>
    <property type="evidence" value="ECO:0007669"/>
    <property type="project" value="InterPro"/>
</dbReference>
<dbReference type="Proteomes" id="UP000466442">
    <property type="component" value="Unassembled WGS sequence"/>
</dbReference>
<dbReference type="SMART" id="SM00020">
    <property type="entry name" value="Tryp_SPc"/>
    <property type="match status" value="1"/>
</dbReference>